<evidence type="ECO:0000313" key="4">
    <source>
        <dbReference type="Proteomes" id="UP001280629"/>
    </source>
</evidence>
<name>A0ABU4FYT7_9BACL</name>
<accession>A0ABU4FYT7</accession>
<dbReference type="Pfam" id="PF14039">
    <property type="entry name" value="YusW"/>
    <property type="match status" value="1"/>
</dbReference>
<reference evidence="3 4" key="1">
    <citation type="submission" date="2023-06" db="EMBL/GenBank/DDBJ databases">
        <title>Sporosarcina sp. nov., isolated from Korean traditional fermented seafood 'Jeotgal'.</title>
        <authorList>
            <person name="Yang A.-I."/>
            <person name="Shin N.-R."/>
        </authorList>
    </citation>
    <scope>NUCLEOTIDE SEQUENCE [LARGE SCALE GENOMIC DNA]</scope>
    <source>
        <strain evidence="3 4">KCTC3840</strain>
    </source>
</reference>
<feature type="region of interest" description="Disordered" evidence="1">
    <location>
        <begin position="20"/>
        <end position="83"/>
    </location>
</feature>
<evidence type="ECO:0000313" key="3">
    <source>
        <dbReference type="EMBL" id="MDW0109895.1"/>
    </source>
</evidence>
<protein>
    <submittedName>
        <fullName evidence="3">YusW family protein</fullName>
    </submittedName>
</protein>
<feature type="compositionally biased region" description="Low complexity" evidence="1">
    <location>
        <begin position="23"/>
        <end position="71"/>
    </location>
</feature>
<evidence type="ECO:0000256" key="2">
    <source>
        <dbReference type="SAM" id="SignalP"/>
    </source>
</evidence>
<feature type="chain" id="PRO_5046787916" evidence="2">
    <location>
        <begin position="27"/>
        <end position="187"/>
    </location>
</feature>
<gene>
    <name evidence="3" type="ORF">QT716_07460</name>
</gene>
<keyword evidence="2" id="KW-0732">Signal</keyword>
<feature type="signal peptide" evidence="2">
    <location>
        <begin position="1"/>
        <end position="26"/>
    </location>
</feature>
<dbReference type="EMBL" id="JAUBDH010000004">
    <property type="protein sequence ID" value="MDW0109895.1"/>
    <property type="molecule type" value="Genomic_DNA"/>
</dbReference>
<proteinExistence type="predicted"/>
<dbReference type="InterPro" id="IPR025623">
    <property type="entry name" value="YusW"/>
</dbReference>
<comment type="caution">
    <text evidence="3">The sequence shown here is derived from an EMBL/GenBank/DDBJ whole genome shotgun (WGS) entry which is preliminary data.</text>
</comment>
<dbReference type="RefSeq" id="WP_317935451.1">
    <property type="nucleotide sequence ID" value="NZ_JAUBDH010000004.1"/>
</dbReference>
<dbReference type="PROSITE" id="PS51257">
    <property type="entry name" value="PROKAR_LIPOPROTEIN"/>
    <property type="match status" value="1"/>
</dbReference>
<evidence type="ECO:0000256" key="1">
    <source>
        <dbReference type="SAM" id="MobiDB-lite"/>
    </source>
</evidence>
<dbReference type="Proteomes" id="UP001280629">
    <property type="component" value="Unassembled WGS sequence"/>
</dbReference>
<organism evidence="3 4">
    <name type="scientific">Sporosarcina aquimarina</name>
    <dbReference type="NCBI Taxonomy" id="114975"/>
    <lineage>
        <taxon>Bacteria</taxon>
        <taxon>Bacillati</taxon>
        <taxon>Bacillota</taxon>
        <taxon>Bacilli</taxon>
        <taxon>Bacillales</taxon>
        <taxon>Caryophanaceae</taxon>
        <taxon>Sporosarcina</taxon>
    </lineage>
</organism>
<keyword evidence="4" id="KW-1185">Reference proteome</keyword>
<sequence>MKKSASIAGSVLATALLLGACGNGDANDTNTTGTEDTATEPGTVTDDSTTGTDESTDSTNSGTNDDAASSDNDQDYMKEQMDKLAYDEFELEVDYGKDKEYEIEIEQDNGKIEAAVEDELSNNNLKGKDAFDEIYPRLENLDISETTSKEEAIKQTLDAFDLKDDYVKFEIEITMPDGQKIEFEDKK</sequence>